<keyword evidence="1" id="KW-0472">Membrane</keyword>
<keyword evidence="1" id="KW-0812">Transmembrane</keyword>
<organism evidence="2 3">
    <name type="scientific">Microcella putealis</name>
    <dbReference type="NCBI Taxonomy" id="337005"/>
    <lineage>
        <taxon>Bacteria</taxon>
        <taxon>Bacillati</taxon>
        <taxon>Actinomycetota</taxon>
        <taxon>Actinomycetes</taxon>
        <taxon>Micrococcales</taxon>
        <taxon>Microbacteriaceae</taxon>
        <taxon>Microcella</taxon>
    </lineage>
</organism>
<dbReference type="Proteomes" id="UP000293519">
    <property type="component" value="Unassembled WGS sequence"/>
</dbReference>
<evidence type="ECO:0000313" key="3">
    <source>
        <dbReference type="Proteomes" id="UP000293519"/>
    </source>
</evidence>
<feature type="transmembrane region" description="Helical" evidence="1">
    <location>
        <begin position="239"/>
        <end position="258"/>
    </location>
</feature>
<dbReference type="EMBL" id="SGWW01000001">
    <property type="protein sequence ID" value="RZS59476.1"/>
    <property type="molecule type" value="Genomic_DNA"/>
</dbReference>
<accession>A0A4Q7LWV9</accession>
<dbReference type="AlphaFoldDB" id="A0A4Q7LWV9"/>
<keyword evidence="1" id="KW-1133">Transmembrane helix</keyword>
<evidence type="ECO:0000313" key="2">
    <source>
        <dbReference type="EMBL" id="RZS59476.1"/>
    </source>
</evidence>
<gene>
    <name evidence="2" type="ORF">EV141_0702</name>
</gene>
<name>A0A4Q7LWV9_9MICO</name>
<protein>
    <submittedName>
        <fullName evidence="2">Uncharacterized protein</fullName>
    </submittedName>
</protein>
<evidence type="ECO:0000256" key="1">
    <source>
        <dbReference type="SAM" id="Phobius"/>
    </source>
</evidence>
<reference evidence="2 3" key="1">
    <citation type="journal article" date="2015" name="Stand. Genomic Sci.">
        <title>Genomic Encyclopedia of Bacterial and Archaeal Type Strains, Phase III: the genomes of soil and plant-associated and newly described type strains.</title>
        <authorList>
            <person name="Whitman W.B."/>
            <person name="Woyke T."/>
            <person name="Klenk H.P."/>
            <person name="Zhou Y."/>
            <person name="Lilburn T.G."/>
            <person name="Beck B.J."/>
            <person name="De Vos P."/>
            <person name="Vandamme P."/>
            <person name="Eisen J.A."/>
            <person name="Garrity G."/>
            <person name="Hugenholtz P."/>
            <person name="Kyrpides N.C."/>
        </authorList>
    </citation>
    <scope>NUCLEOTIDE SEQUENCE [LARGE SCALE GENOMIC DNA]</scope>
    <source>
        <strain evidence="2 3">CV2</strain>
    </source>
</reference>
<keyword evidence="3" id="KW-1185">Reference proteome</keyword>
<feature type="transmembrane region" description="Helical" evidence="1">
    <location>
        <begin position="212"/>
        <end position="233"/>
    </location>
</feature>
<sequence>MSRPSDWSPLQWSTDPVPGDWAEVSRASGRYAAVAAAIARAEVDLTNAFDGDDMRGEAIDAMREVAVEVAERIGRAAQRYDGVADALRGYVEPLRSAQSESLTLLQRALESRESAANSDQQTRYWQDEHQRRAMMGEPDADEALRQWQVWNSRATEAHGDISSAIQALNGIIEARDQAAEYAAGRIEEVENTGNINDDFWDKVDQFLTDNPWIDTVIEIAGYVAAALAVIALFVPGLNLVVLAVSVVVAAAVIANAWAKAGTGRSSVLEAIVTTALAIIPFGVGKVLGNVAAASRGAVTTTATNAIMGSAAGSGISGITRPIASNVITQFMTRNPGGAFATTSFGELLNVAALAKTPILLSGNTSAAVAATMPRAVSTFAADFGYQAFGGMADDLITDLVVPDDAGVNSWQNADW</sequence>
<proteinExistence type="predicted"/>
<comment type="caution">
    <text evidence="2">The sequence shown here is derived from an EMBL/GenBank/DDBJ whole genome shotgun (WGS) entry which is preliminary data.</text>
</comment>